<dbReference type="CDD" id="cd07731">
    <property type="entry name" value="ComA-like_MBL-fold"/>
    <property type="match status" value="1"/>
</dbReference>
<evidence type="ECO:0000313" key="8">
    <source>
        <dbReference type="EMBL" id="CAB4677882.1"/>
    </source>
</evidence>
<feature type="transmembrane region" description="Helical" evidence="6">
    <location>
        <begin position="188"/>
        <end position="210"/>
    </location>
</feature>
<dbReference type="NCBIfam" id="TIGR00360">
    <property type="entry name" value="ComEC_N-term"/>
    <property type="match status" value="1"/>
</dbReference>
<sequence>MLAALYLRQKIWLILIIAALIGGSLMSIRQAALANNLVISLFNQKVEIVAEIRSDPLIRGGKVFGSTKMPDQQSFLISVQKIDNVVINLPMRMLVPVGQNLHLNQQIKSSVKLIKSKEAKVAALAVAASEIEILAQPKRLFSTTDQIRSSFRSLVPKSDLGSLIPGLILGDTSLQSEEFTIAMRRVGFSHLTAVSGANFALVAGFVLWLMQYLIRSIRTRLIITAIVLILFIFLVRPTPSVLRAAVMTAVLLAARYRGDNSLGLPALGAAIGLLVLLDPFQAIDPGFALSVLATGGILIMAPHMSNWLAKRIKWSWLAEAIAIPISATLFCTPVVVALSGQLSLITVPANILASPVIGPITVIGFVAALFAAVLPNLSSLLLLFTYPMAGWIVWLCNLGASFAVLKFSSTLFFSALLLIFTALFLKRKWRPLLLIAILLLSHLTYTKISWPGSAWQIANCDVGQGDALVINLKKSDAIVIDVGPEPSLIDNCLRRLGVKQISLLVLTHFHADHVAGLAGAIKNRDVKQVWITNNLQPTAAYESSINLLDKTTVRQVVAGEQFQIADKKISVLWPERYQGSFASLPGDGSAINNSSIALLIKTTKLSIFASGDLEPPVQELLTVNPLLSPVDIYKVAHHGSAYQYLPMLDKIKPSVAVISVGAGNNYGHPSPELIGEFEKRGVKVLRTDKSGGIAIAAPNKIRVTGKDWWRIRWG</sequence>
<accession>A0A6J6MVM8</accession>
<gene>
    <name evidence="8" type="ORF">UFOPK2362_00161</name>
</gene>
<proteinExistence type="predicted"/>
<keyword evidence="4 6" id="KW-1133">Transmembrane helix</keyword>
<dbReference type="NCBIfam" id="TIGR00361">
    <property type="entry name" value="ComEC_Rec2"/>
    <property type="match status" value="1"/>
</dbReference>
<dbReference type="GO" id="GO:0005886">
    <property type="term" value="C:plasma membrane"/>
    <property type="evidence" value="ECO:0007669"/>
    <property type="project" value="UniProtKB-SubCell"/>
</dbReference>
<protein>
    <submittedName>
        <fullName evidence="8">Unannotated protein</fullName>
    </submittedName>
</protein>
<evidence type="ECO:0000256" key="1">
    <source>
        <dbReference type="ARBA" id="ARBA00004651"/>
    </source>
</evidence>
<feature type="transmembrane region" description="Helical" evidence="6">
    <location>
        <begin position="217"/>
        <end position="234"/>
    </location>
</feature>
<dbReference type="SMART" id="SM00849">
    <property type="entry name" value="Lactamase_B"/>
    <property type="match status" value="1"/>
</dbReference>
<feature type="transmembrane region" description="Helical" evidence="6">
    <location>
        <begin position="240"/>
        <end position="256"/>
    </location>
</feature>
<dbReference type="PANTHER" id="PTHR30619">
    <property type="entry name" value="DNA INTERNALIZATION/COMPETENCE PROTEIN COMEC/REC2"/>
    <property type="match status" value="1"/>
</dbReference>
<feature type="transmembrane region" description="Helical" evidence="6">
    <location>
        <begin position="351"/>
        <end position="373"/>
    </location>
</feature>
<feature type="domain" description="Metallo-beta-lactamase" evidence="7">
    <location>
        <begin position="464"/>
        <end position="663"/>
    </location>
</feature>
<dbReference type="EMBL" id="CAEZXI010000007">
    <property type="protein sequence ID" value="CAB4677882.1"/>
    <property type="molecule type" value="Genomic_DNA"/>
</dbReference>
<dbReference type="InterPro" id="IPR001279">
    <property type="entry name" value="Metallo-B-lactamas"/>
</dbReference>
<name>A0A6J6MVM8_9ZZZZ</name>
<feature type="transmembrane region" description="Helical" evidence="6">
    <location>
        <begin position="380"/>
        <end position="401"/>
    </location>
</feature>
<feature type="transmembrane region" description="Helical" evidence="6">
    <location>
        <begin position="286"/>
        <end position="304"/>
    </location>
</feature>
<dbReference type="Gene3D" id="3.60.15.10">
    <property type="entry name" value="Ribonuclease Z/Hydroxyacylglutathione hydrolase-like"/>
    <property type="match status" value="1"/>
</dbReference>
<evidence type="ECO:0000256" key="3">
    <source>
        <dbReference type="ARBA" id="ARBA00022692"/>
    </source>
</evidence>
<dbReference type="Pfam" id="PF00753">
    <property type="entry name" value="Lactamase_B"/>
    <property type="match status" value="1"/>
</dbReference>
<feature type="transmembrane region" description="Helical" evidence="6">
    <location>
        <begin position="263"/>
        <end position="280"/>
    </location>
</feature>
<feature type="transmembrane region" description="Helical" evidence="6">
    <location>
        <begin position="407"/>
        <end position="425"/>
    </location>
</feature>
<evidence type="ECO:0000256" key="6">
    <source>
        <dbReference type="SAM" id="Phobius"/>
    </source>
</evidence>
<evidence type="ECO:0000256" key="2">
    <source>
        <dbReference type="ARBA" id="ARBA00022475"/>
    </source>
</evidence>
<keyword evidence="3 6" id="KW-0812">Transmembrane</keyword>
<keyword evidence="2" id="KW-1003">Cell membrane</keyword>
<dbReference type="PANTHER" id="PTHR30619:SF1">
    <property type="entry name" value="RECOMBINATION PROTEIN 2"/>
    <property type="match status" value="1"/>
</dbReference>
<dbReference type="InterPro" id="IPR052159">
    <property type="entry name" value="Competence_DNA_uptake"/>
</dbReference>
<dbReference type="InterPro" id="IPR036866">
    <property type="entry name" value="RibonucZ/Hydroxyglut_hydro"/>
</dbReference>
<reference evidence="8" key="1">
    <citation type="submission" date="2020-05" db="EMBL/GenBank/DDBJ databases">
        <authorList>
            <person name="Chiriac C."/>
            <person name="Salcher M."/>
            <person name="Ghai R."/>
            <person name="Kavagutti S V."/>
        </authorList>
    </citation>
    <scope>NUCLEOTIDE SEQUENCE</scope>
</reference>
<evidence type="ECO:0000256" key="5">
    <source>
        <dbReference type="ARBA" id="ARBA00023136"/>
    </source>
</evidence>
<feature type="transmembrane region" description="Helical" evidence="6">
    <location>
        <begin position="316"/>
        <end position="339"/>
    </location>
</feature>
<dbReference type="InterPro" id="IPR004797">
    <property type="entry name" value="Competence_ComEC/Rec2"/>
</dbReference>
<organism evidence="8">
    <name type="scientific">freshwater metagenome</name>
    <dbReference type="NCBI Taxonomy" id="449393"/>
    <lineage>
        <taxon>unclassified sequences</taxon>
        <taxon>metagenomes</taxon>
        <taxon>ecological metagenomes</taxon>
    </lineage>
</organism>
<dbReference type="SUPFAM" id="SSF56281">
    <property type="entry name" value="Metallo-hydrolase/oxidoreductase"/>
    <property type="match status" value="1"/>
</dbReference>
<dbReference type="GO" id="GO:0030420">
    <property type="term" value="P:establishment of competence for transformation"/>
    <property type="evidence" value="ECO:0007669"/>
    <property type="project" value="InterPro"/>
</dbReference>
<feature type="transmembrane region" description="Helical" evidence="6">
    <location>
        <begin position="432"/>
        <end position="450"/>
    </location>
</feature>
<dbReference type="Pfam" id="PF03772">
    <property type="entry name" value="Competence"/>
    <property type="match status" value="1"/>
</dbReference>
<evidence type="ECO:0000259" key="7">
    <source>
        <dbReference type="SMART" id="SM00849"/>
    </source>
</evidence>
<evidence type="ECO:0000256" key="4">
    <source>
        <dbReference type="ARBA" id="ARBA00022989"/>
    </source>
</evidence>
<dbReference type="InterPro" id="IPR004477">
    <property type="entry name" value="ComEC_N"/>
</dbReference>
<comment type="subcellular location">
    <subcellularLocation>
        <location evidence="1">Cell membrane</location>
        <topology evidence="1">Multi-pass membrane protein</topology>
    </subcellularLocation>
</comment>
<dbReference type="AlphaFoldDB" id="A0A6J6MVM8"/>
<dbReference type="InterPro" id="IPR035681">
    <property type="entry name" value="ComA-like_MBL"/>
</dbReference>
<keyword evidence="5 6" id="KW-0472">Membrane</keyword>